<dbReference type="EMBL" id="KE145370">
    <property type="protein sequence ID" value="EPE26645.1"/>
    <property type="molecule type" value="Genomic_DNA"/>
</dbReference>
<sequence length="297" mass="33154">MFSMLHFGRLLAFAARVELPQLPYVDEGEYDLTQAMLYMFSVCSVTTSFSLKIIAQDTLLDTGSKHYSSAFVINSELLHTIGNVVVVWNLCNTICASFIPPVASSKIIATRLPPIAPVCLLMDLVSFVAMVVLSALCYASLSPLATIMNGTLSWAQIINESRSILAMAVGLFAGCCQGSLAISLISTYSSEKERAEVMRGLDQDGWLRYLDNFQQTDHDLVAFLKIPALSEKVRDRIASKIYNLPQDDSCRCNRWNRIRRYPLAKEELERYRSDQKVILHGLFPPTVSEDLELGIPQ</sequence>
<evidence type="ECO:0000256" key="1">
    <source>
        <dbReference type="SAM" id="Phobius"/>
    </source>
</evidence>
<keyword evidence="2" id="KW-0732">Signal</keyword>
<dbReference type="AlphaFoldDB" id="S3CLN2"/>
<feature type="chain" id="PRO_5004518866" evidence="2">
    <location>
        <begin position="17"/>
        <end position="297"/>
    </location>
</feature>
<keyword evidence="1" id="KW-1133">Transmembrane helix</keyword>
<dbReference type="HOGENOM" id="CLU_937052_0_0_1"/>
<evidence type="ECO:0000313" key="4">
    <source>
        <dbReference type="Proteomes" id="UP000016922"/>
    </source>
</evidence>
<keyword evidence="1" id="KW-0812">Transmembrane</keyword>
<dbReference type="GeneID" id="19461615"/>
<dbReference type="Proteomes" id="UP000016922">
    <property type="component" value="Unassembled WGS sequence"/>
</dbReference>
<protein>
    <submittedName>
        <fullName evidence="3">Uncharacterized protein</fullName>
    </submittedName>
</protein>
<evidence type="ECO:0000313" key="3">
    <source>
        <dbReference type="EMBL" id="EPE26645.1"/>
    </source>
</evidence>
<keyword evidence="1" id="KW-0472">Membrane</keyword>
<proteinExistence type="predicted"/>
<name>S3CLN2_GLAL2</name>
<organism evidence="3 4">
    <name type="scientific">Glarea lozoyensis (strain ATCC 20868 / MF5171)</name>
    <dbReference type="NCBI Taxonomy" id="1116229"/>
    <lineage>
        <taxon>Eukaryota</taxon>
        <taxon>Fungi</taxon>
        <taxon>Dikarya</taxon>
        <taxon>Ascomycota</taxon>
        <taxon>Pezizomycotina</taxon>
        <taxon>Leotiomycetes</taxon>
        <taxon>Helotiales</taxon>
        <taxon>Helotiaceae</taxon>
        <taxon>Glarea</taxon>
    </lineage>
</organism>
<feature type="signal peptide" evidence="2">
    <location>
        <begin position="1"/>
        <end position="16"/>
    </location>
</feature>
<gene>
    <name evidence="3" type="ORF">GLAREA_02558</name>
</gene>
<feature type="transmembrane region" description="Helical" evidence="1">
    <location>
        <begin position="161"/>
        <end position="185"/>
    </location>
</feature>
<feature type="transmembrane region" description="Helical" evidence="1">
    <location>
        <begin position="115"/>
        <end position="141"/>
    </location>
</feature>
<dbReference type="KEGG" id="glz:GLAREA_02558"/>
<accession>S3CLN2</accession>
<reference evidence="3 4" key="1">
    <citation type="journal article" date="2013" name="BMC Genomics">
        <title>Genomics-driven discovery of the pneumocandin biosynthetic gene cluster in the fungus Glarea lozoyensis.</title>
        <authorList>
            <person name="Chen L."/>
            <person name="Yue Q."/>
            <person name="Zhang X."/>
            <person name="Xiang M."/>
            <person name="Wang C."/>
            <person name="Li S."/>
            <person name="Che Y."/>
            <person name="Ortiz-Lopez F.J."/>
            <person name="Bills G.F."/>
            <person name="Liu X."/>
            <person name="An Z."/>
        </authorList>
    </citation>
    <scope>NUCLEOTIDE SEQUENCE [LARGE SCALE GENOMIC DNA]</scope>
    <source>
        <strain evidence="4">ATCC 20868 / MF5171</strain>
    </source>
</reference>
<evidence type="ECO:0000256" key="2">
    <source>
        <dbReference type="SAM" id="SignalP"/>
    </source>
</evidence>
<dbReference type="RefSeq" id="XP_008085835.1">
    <property type="nucleotide sequence ID" value="XM_008087644.1"/>
</dbReference>
<keyword evidence="4" id="KW-1185">Reference proteome</keyword>